<dbReference type="RefSeq" id="XP_047773181.1">
    <property type="nucleotide sequence ID" value="XM_047925226.1"/>
</dbReference>
<evidence type="ECO:0000313" key="2">
    <source>
        <dbReference type="EMBL" id="KAH9829818.1"/>
    </source>
</evidence>
<accession>A0ABQ8K0S9</accession>
<comment type="caution">
    <text evidence="2">The sequence shown here is derived from an EMBL/GenBank/DDBJ whole genome shotgun (WGS) entry which is preliminary data.</text>
</comment>
<keyword evidence="3" id="KW-1185">Reference proteome</keyword>
<organism evidence="2 3">
    <name type="scientific">Rhodofomes roseus</name>
    <dbReference type="NCBI Taxonomy" id="34475"/>
    <lineage>
        <taxon>Eukaryota</taxon>
        <taxon>Fungi</taxon>
        <taxon>Dikarya</taxon>
        <taxon>Basidiomycota</taxon>
        <taxon>Agaricomycotina</taxon>
        <taxon>Agaricomycetes</taxon>
        <taxon>Polyporales</taxon>
        <taxon>Rhodofomes</taxon>
    </lineage>
</organism>
<feature type="compositionally biased region" description="Polar residues" evidence="1">
    <location>
        <begin position="187"/>
        <end position="196"/>
    </location>
</feature>
<evidence type="ECO:0000256" key="1">
    <source>
        <dbReference type="SAM" id="MobiDB-lite"/>
    </source>
</evidence>
<gene>
    <name evidence="2" type="ORF">C8Q71DRAFT_788599</name>
</gene>
<reference evidence="2 3" key="1">
    <citation type="journal article" date="2021" name="Environ. Microbiol.">
        <title>Gene family expansions and transcriptome signatures uncover fungal adaptations to wood decay.</title>
        <authorList>
            <person name="Hage H."/>
            <person name="Miyauchi S."/>
            <person name="Viragh M."/>
            <person name="Drula E."/>
            <person name="Min B."/>
            <person name="Chaduli D."/>
            <person name="Navarro D."/>
            <person name="Favel A."/>
            <person name="Norest M."/>
            <person name="Lesage-Meessen L."/>
            <person name="Balint B."/>
            <person name="Merenyi Z."/>
            <person name="de Eugenio L."/>
            <person name="Morin E."/>
            <person name="Martinez A.T."/>
            <person name="Baldrian P."/>
            <person name="Stursova M."/>
            <person name="Martinez M.J."/>
            <person name="Novotny C."/>
            <person name="Magnuson J.K."/>
            <person name="Spatafora J.W."/>
            <person name="Maurice S."/>
            <person name="Pangilinan J."/>
            <person name="Andreopoulos W."/>
            <person name="LaButti K."/>
            <person name="Hundley H."/>
            <person name="Na H."/>
            <person name="Kuo A."/>
            <person name="Barry K."/>
            <person name="Lipzen A."/>
            <person name="Henrissat B."/>
            <person name="Riley R."/>
            <person name="Ahrendt S."/>
            <person name="Nagy L.G."/>
            <person name="Grigoriev I.V."/>
            <person name="Martin F."/>
            <person name="Rosso M.N."/>
        </authorList>
    </citation>
    <scope>NUCLEOTIDE SEQUENCE [LARGE SCALE GENOMIC DNA]</scope>
    <source>
        <strain evidence="2 3">CIRM-BRFM 1785</strain>
    </source>
</reference>
<feature type="region of interest" description="Disordered" evidence="1">
    <location>
        <begin position="161"/>
        <end position="266"/>
    </location>
</feature>
<protein>
    <submittedName>
        <fullName evidence="2">Uncharacterized protein</fullName>
    </submittedName>
</protein>
<feature type="compositionally biased region" description="Basic and acidic residues" evidence="1">
    <location>
        <begin position="205"/>
        <end position="225"/>
    </location>
</feature>
<evidence type="ECO:0000313" key="3">
    <source>
        <dbReference type="Proteomes" id="UP000814176"/>
    </source>
</evidence>
<dbReference type="GeneID" id="72005958"/>
<sequence>MSHAIKKTNQDVMPMPDMEHWTSGHTWLCVATNQPCIYVGAHELSCIGTVTHWAMERIEPVDFVVNTELPATVEPQLQSRYALARRELFAAVDALPADQAEQYVRESTPRPRMSTEEEWRGWCTEYLDPDAVLSSRAPSQAPSESLASNLNARMSAPRFDPVAREHSQPKMPEFRAPPATPSRKPRSTTMTPQSSPSKRKSMRLQRREDESTQAEKKANRADRAAKAQAAMKARLEAEYAIRSGKGGLARSPSKCVGTSKPAALTG</sequence>
<proteinExistence type="predicted"/>
<name>A0ABQ8K0S9_9APHY</name>
<dbReference type="Proteomes" id="UP000814176">
    <property type="component" value="Unassembled WGS sequence"/>
</dbReference>
<dbReference type="EMBL" id="JADCUA010000035">
    <property type="protein sequence ID" value="KAH9829818.1"/>
    <property type="molecule type" value="Genomic_DNA"/>
</dbReference>